<name>A0A8F5V7D5_ENTFC</name>
<accession>A0A8F5V7D5</accession>
<protein>
    <submittedName>
        <fullName evidence="1">Uncharacterized protein</fullName>
    </submittedName>
</protein>
<organism evidence="1">
    <name type="scientific">Enterococcus faecium</name>
    <name type="common">Streptococcus faecium</name>
    <dbReference type="NCBI Taxonomy" id="1352"/>
    <lineage>
        <taxon>Bacteria</taxon>
        <taxon>Bacillati</taxon>
        <taxon>Bacillota</taxon>
        <taxon>Bacilli</taxon>
        <taxon>Lactobacillales</taxon>
        <taxon>Enterococcaceae</taxon>
        <taxon>Enterococcus</taxon>
    </lineage>
</organism>
<reference evidence="2" key="1">
    <citation type="submission" date="2020-08" db="EMBL/GenBank/DDBJ databases">
        <title>Novel genomic islands and a new vanD-subtype in the first VanD-type vancomycin resistant enterococci identified in Norway.</title>
        <authorList>
            <person name="Rubaye A.M."/>
            <person name="Janice J."/>
            <person name="Sundsfjord A."/>
            <person name="Hegstad K."/>
        </authorList>
    </citation>
    <scope>NUCLEOTIDE SEQUENCE</scope>
    <source>
        <strain evidence="2">KresVRE0002</strain>
    </source>
</reference>
<reference evidence="1" key="2">
    <citation type="submission" date="2020-08" db="EMBL/GenBank/DDBJ databases">
        <title>Novel genomic islands and a new vanD-subtype in the first VanD-type vancomycin resistant enterococci identified in Norway.</title>
        <authorList>
            <person name="AL Rubaye M."/>
            <person name="Janice J."/>
            <person name="Sundsfjord A."/>
            <person name="Hegstad K."/>
        </authorList>
    </citation>
    <scope>NUCLEOTIDE SEQUENCE</scope>
    <source>
        <strain evidence="1">KresVRE0001</strain>
    </source>
</reference>
<gene>
    <name evidence="1" type="ORF">Tn6711_000047</name>
    <name evidence="2" type="ORF">Tn6712_000099</name>
</gene>
<proteinExistence type="predicted"/>
<evidence type="ECO:0000313" key="2">
    <source>
        <dbReference type="EMBL" id="QXO84726.1"/>
    </source>
</evidence>
<dbReference type="AlphaFoldDB" id="A0A8F5V7D5"/>
<evidence type="ECO:0000313" key="1">
    <source>
        <dbReference type="EMBL" id="QXO84523.1"/>
    </source>
</evidence>
<dbReference type="EMBL" id="MT951616">
    <property type="protein sequence ID" value="QXO84726.1"/>
    <property type="molecule type" value="Genomic_DNA"/>
</dbReference>
<sequence length="46" mass="5408">MWQIYGEKEVCGTRGGLASRRKQSKKEVFQKIAERRNIALKLIMKK</sequence>
<dbReference type="EMBL" id="MT951615">
    <property type="protein sequence ID" value="QXO84523.1"/>
    <property type="molecule type" value="Genomic_DNA"/>
</dbReference>